<accession>A0ABR4LMM9</accession>
<dbReference type="Proteomes" id="UP001610432">
    <property type="component" value="Unassembled WGS sequence"/>
</dbReference>
<dbReference type="RefSeq" id="XP_070884773.1">
    <property type="nucleotide sequence ID" value="XM_071033248.1"/>
</dbReference>
<evidence type="ECO:0000256" key="1">
    <source>
        <dbReference type="SAM" id="MobiDB-lite"/>
    </source>
</evidence>
<evidence type="ECO:0008006" key="4">
    <source>
        <dbReference type="Google" id="ProtNLM"/>
    </source>
</evidence>
<name>A0ABR4LMM9_9EURO</name>
<keyword evidence="3" id="KW-1185">Reference proteome</keyword>
<dbReference type="EMBL" id="JBFXLQ010000029">
    <property type="protein sequence ID" value="KAL2865794.1"/>
    <property type="molecule type" value="Genomic_DNA"/>
</dbReference>
<protein>
    <recommendedName>
        <fullName evidence="4">Required for respiratory growth protein 8, mitochondrial</fullName>
    </recommendedName>
</protein>
<comment type="caution">
    <text evidence="2">The sequence shown here is derived from an EMBL/GenBank/DDBJ whole genome shotgun (WGS) entry which is preliminary data.</text>
</comment>
<organism evidence="2 3">
    <name type="scientific">Aspergillus lucknowensis</name>
    <dbReference type="NCBI Taxonomy" id="176173"/>
    <lineage>
        <taxon>Eukaryota</taxon>
        <taxon>Fungi</taxon>
        <taxon>Dikarya</taxon>
        <taxon>Ascomycota</taxon>
        <taxon>Pezizomycotina</taxon>
        <taxon>Eurotiomycetes</taxon>
        <taxon>Eurotiomycetidae</taxon>
        <taxon>Eurotiales</taxon>
        <taxon>Aspergillaceae</taxon>
        <taxon>Aspergillus</taxon>
        <taxon>Aspergillus subgen. Nidulantes</taxon>
    </lineage>
</organism>
<sequence length="415" mass="46551">MEHLHSRIPYDRWRLKVFRQLLHSSVSSNPAFQSRRVHSGIPNDDPQPPPSTTTRKSSRQGKKKDNDTSKSAIPPSHLLPQSPLITNPYPGRDRLHRKKRLPTPADLAELGKNPWAVALASPVRLCSLTGARMPKAFLTEWGLVEEPKSTPASQPDAETKPEGKDPGLWLLPVSLLKDDLETQSGSVRPNLQLRTVDRMPLLESITLAASRPRKRGQKISHLARVVPQRWKTAAGGPMAPADERRLVWRNDMPEFVLSAIRAEALKLLKRVLDRFKPLDRADGVWTPIEVRGPCSEESLTEALRVLETSERMRNGSVLVLGDRTEGNESDTGSETRLPEFITLPPLGTKVPVFDFTRLFSKAELEEIRAYAHQLRRPVMFLTPSNKLIVDAILGLWKLQGYLREGARSRVDEAGP</sequence>
<gene>
    <name evidence="2" type="ORF">BJX67DRAFT_382481</name>
</gene>
<reference evidence="2 3" key="1">
    <citation type="submission" date="2024-07" db="EMBL/GenBank/DDBJ databases">
        <title>Section-level genome sequencing and comparative genomics of Aspergillus sections Usti and Cavernicolus.</title>
        <authorList>
            <consortium name="Lawrence Berkeley National Laboratory"/>
            <person name="Nybo J.L."/>
            <person name="Vesth T.C."/>
            <person name="Theobald S."/>
            <person name="Frisvad J.C."/>
            <person name="Larsen T.O."/>
            <person name="Kjaerboelling I."/>
            <person name="Rothschild-Mancinelli K."/>
            <person name="Lyhne E.K."/>
            <person name="Kogle M.E."/>
            <person name="Barry K."/>
            <person name="Clum A."/>
            <person name="Na H."/>
            <person name="Ledsgaard L."/>
            <person name="Lin J."/>
            <person name="Lipzen A."/>
            <person name="Kuo A."/>
            <person name="Riley R."/>
            <person name="Mondo S."/>
            <person name="Labutti K."/>
            <person name="Haridas S."/>
            <person name="Pangalinan J."/>
            <person name="Salamov A.A."/>
            <person name="Simmons B.A."/>
            <person name="Magnuson J.K."/>
            <person name="Chen J."/>
            <person name="Drula E."/>
            <person name="Henrissat B."/>
            <person name="Wiebenga A."/>
            <person name="Lubbers R.J."/>
            <person name="Gomes A.C."/>
            <person name="Macurrencykelacurrency M.R."/>
            <person name="Stajich J."/>
            <person name="Grigoriev I.V."/>
            <person name="Mortensen U.H."/>
            <person name="De Vries R.P."/>
            <person name="Baker S.E."/>
            <person name="Andersen M.R."/>
        </authorList>
    </citation>
    <scope>NUCLEOTIDE SEQUENCE [LARGE SCALE GENOMIC DNA]</scope>
    <source>
        <strain evidence="2 3">CBS 449.75</strain>
    </source>
</reference>
<dbReference type="GeneID" id="98148320"/>
<feature type="region of interest" description="Disordered" evidence="1">
    <location>
        <begin position="29"/>
        <end position="96"/>
    </location>
</feature>
<evidence type="ECO:0000313" key="2">
    <source>
        <dbReference type="EMBL" id="KAL2865794.1"/>
    </source>
</evidence>
<proteinExistence type="predicted"/>
<evidence type="ECO:0000313" key="3">
    <source>
        <dbReference type="Proteomes" id="UP001610432"/>
    </source>
</evidence>
<feature type="region of interest" description="Disordered" evidence="1">
    <location>
        <begin position="146"/>
        <end position="165"/>
    </location>
</feature>